<dbReference type="InterPro" id="IPR036390">
    <property type="entry name" value="WH_DNA-bd_sf"/>
</dbReference>
<dbReference type="AlphaFoldDB" id="A0A1S1NV16"/>
<protein>
    <submittedName>
        <fullName evidence="1">Helix-turn-helix transcriptional regulator</fullName>
    </submittedName>
</protein>
<dbReference type="Gene3D" id="1.10.10.10">
    <property type="entry name" value="Winged helix-like DNA-binding domain superfamily/Winged helix DNA-binding domain"/>
    <property type="match status" value="1"/>
</dbReference>
<dbReference type="Proteomes" id="UP000322553">
    <property type="component" value="Chromosome"/>
</dbReference>
<dbReference type="InterPro" id="IPR002577">
    <property type="entry name" value="HTH_HxlR"/>
</dbReference>
<accession>A0A1S1NV16</accession>
<gene>
    <name evidence="1" type="ORF">FY550_02420</name>
</gene>
<keyword evidence="2" id="KW-1185">Reference proteome</keyword>
<dbReference type="OrthoDB" id="9807069at2"/>
<dbReference type="PROSITE" id="PS51118">
    <property type="entry name" value="HTH_HXLR"/>
    <property type="match status" value="1"/>
</dbReference>
<dbReference type="KEGG" id="kuy:FY550_02420"/>
<dbReference type="RefSeq" id="WP_070981376.1">
    <property type="nucleotide sequence ID" value="NZ_CP043420.1"/>
</dbReference>
<dbReference type="SUPFAM" id="SSF46785">
    <property type="entry name" value="Winged helix' DNA-binding domain"/>
    <property type="match status" value="1"/>
</dbReference>
<name>A0A1S1NV16_9GAMM</name>
<organism evidence="1 2">
    <name type="scientific">Kushneria phosphatilytica</name>
    <dbReference type="NCBI Taxonomy" id="657387"/>
    <lineage>
        <taxon>Bacteria</taxon>
        <taxon>Pseudomonadati</taxon>
        <taxon>Pseudomonadota</taxon>
        <taxon>Gammaproteobacteria</taxon>
        <taxon>Oceanospirillales</taxon>
        <taxon>Halomonadaceae</taxon>
        <taxon>Kushneria</taxon>
    </lineage>
</organism>
<dbReference type="PANTHER" id="PTHR33204:SF17">
    <property type="entry name" value="TRANSCRIPTIONAL REGULATORY PROTEIN"/>
    <property type="match status" value="1"/>
</dbReference>
<dbReference type="EMBL" id="CP043420">
    <property type="protein sequence ID" value="QEL10095.1"/>
    <property type="molecule type" value="Genomic_DNA"/>
</dbReference>
<dbReference type="InterPro" id="IPR036388">
    <property type="entry name" value="WH-like_DNA-bd_sf"/>
</dbReference>
<dbReference type="Pfam" id="PF01638">
    <property type="entry name" value="HxlR"/>
    <property type="match status" value="1"/>
</dbReference>
<dbReference type="STRING" id="657387.BH688_15475"/>
<evidence type="ECO:0000313" key="1">
    <source>
        <dbReference type="EMBL" id="QEL10095.1"/>
    </source>
</evidence>
<sequence length="168" mass="18977">MTPTDLTAMPCPAARALGCVGEWWSLLILRDTLQGLRRFDELQQSLGIASNMLSRRLRRMLDEGLLEKRPYQSRPVRHEYIPTPKGEELYPVIVMLFAWGEKHMSDQGRQLCLIDRNSERELSPLVVDRHTLEPVTVANSTLAPGPQAGPAVLDRLARLRHADSLKDA</sequence>
<dbReference type="PANTHER" id="PTHR33204">
    <property type="entry name" value="TRANSCRIPTIONAL REGULATOR, MARR FAMILY"/>
    <property type="match status" value="1"/>
</dbReference>
<proteinExistence type="predicted"/>
<evidence type="ECO:0000313" key="2">
    <source>
        <dbReference type="Proteomes" id="UP000322553"/>
    </source>
</evidence>
<reference evidence="1 2" key="1">
    <citation type="submission" date="2019-08" db="EMBL/GenBank/DDBJ databases">
        <title>Complete genome sequence of Kushneria sp. YCWA18, a halophilic phosphate-solubilizing bacterium isolated from Daqiao saltern in China.</title>
        <authorList>
            <person name="Du G.-X."/>
            <person name="Qu L.-Y."/>
        </authorList>
    </citation>
    <scope>NUCLEOTIDE SEQUENCE [LARGE SCALE GENOMIC DNA]</scope>
    <source>
        <strain evidence="1 2">YCWA18</strain>
    </source>
</reference>